<protein>
    <submittedName>
        <fullName evidence="1">Uncharacterized protein</fullName>
    </submittedName>
</protein>
<dbReference type="InterPro" id="IPR016024">
    <property type="entry name" value="ARM-type_fold"/>
</dbReference>
<gene>
    <name evidence="1" type="ORF">BLNAU_1190</name>
</gene>
<keyword evidence="2" id="KW-1185">Reference proteome</keyword>
<organism evidence="1 2">
    <name type="scientific">Blattamonas nauphoetae</name>
    <dbReference type="NCBI Taxonomy" id="2049346"/>
    <lineage>
        <taxon>Eukaryota</taxon>
        <taxon>Metamonada</taxon>
        <taxon>Preaxostyla</taxon>
        <taxon>Oxymonadida</taxon>
        <taxon>Blattamonas</taxon>
    </lineage>
</organism>
<name>A0ABQ9YIN9_9EUKA</name>
<dbReference type="EMBL" id="JARBJD010000005">
    <property type="protein sequence ID" value="KAK2963625.1"/>
    <property type="molecule type" value="Genomic_DNA"/>
</dbReference>
<evidence type="ECO:0000313" key="2">
    <source>
        <dbReference type="Proteomes" id="UP001281761"/>
    </source>
</evidence>
<comment type="caution">
    <text evidence="1">The sequence shown here is derived from an EMBL/GenBank/DDBJ whole genome shotgun (WGS) entry which is preliminary data.</text>
</comment>
<sequence>MQEPFLVFDPKTELSFDDKSSIYCSLATLVKAEHRSNNALEDRATRFLTSLAPKFGDFSLSAKLVTDLVPSSTGSHSGFVESIVTLLSSPHSTIVEAALLFLNVTTWNLPTRFLSRLAEVDIITNALAAVQPHTLPITGFEETHRYLIRIVDIFVDLASQSNLRDLGITATVDKSNHLEMIFQKVVIPSSQIVTFLISNRNLLKGNLLDSFMILLRTLLEVGPFHRPTLEFVLASPIVMAFSSCLPFAEEAVILFIHLGNINNSLKEWRNHGPEVVQSAKRMMQALISEGFEDTLEQMMMYEKNDDYCPNIIKACCFISQWLGSNVEFTENDDD</sequence>
<dbReference type="SUPFAM" id="SSF48371">
    <property type="entry name" value="ARM repeat"/>
    <property type="match status" value="1"/>
</dbReference>
<dbReference type="Proteomes" id="UP001281761">
    <property type="component" value="Unassembled WGS sequence"/>
</dbReference>
<reference evidence="1 2" key="1">
    <citation type="journal article" date="2022" name="bioRxiv">
        <title>Genomics of Preaxostyla Flagellates Illuminates Evolutionary Transitions and the Path Towards Mitochondrial Loss.</title>
        <authorList>
            <person name="Novak L.V.F."/>
            <person name="Treitli S.C."/>
            <person name="Pyrih J."/>
            <person name="Halakuc P."/>
            <person name="Pipaliya S.V."/>
            <person name="Vacek V."/>
            <person name="Brzon O."/>
            <person name="Soukal P."/>
            <person name="Eme L."/>
            <person name="Dacks J.B."/>
            <person name="Karnkowska A."/>
            <person name="Elias M."/>
            <person name="Hampl V."/>
        </authorList>
    </citation>
    <scope>NUCLEOTIDE SEQUENCE [LARGE SCALE GENOMIC DNA]</scope>
    <source>
        <strain evidence="1">NAU3</strain>
        <tissue evidence="1">Gut</tissue>
    </source>
</reference>
<accession>A0ABQ9YIN9</accession>
<proteinExistence type="predicted"/>
<evidence type="ECO:0000313" key="1">
    <source>
        <dbReference type="EMBL" id="KAK2963625.1"/>
    </source>
</evidence>